<dbReference type="Gene3D" id="3.20.20.150">
    <property type="entry name" value="Divalent-metal-dependent TIM barrel enzymes"/>
    <property type="match status" value="1"/>
</dbReference>
<dbReference type="PANTHER" id="PTHR12110">
    <property type="entry name" value="HYDROXYPYRUVATE ISOMERASE"/>
    <property type="match status" value="1"/>
</dbReference>
<evidence type="ECO:0000313" key="3">
    <source>
        <dbReference type="Proteomes" id="UP000584374"/>
    </source>
</evidence>
<name>A0A840QKR0_9PSEU</name>
<keyword evidence="2" id="KW-0456">Lyase</keyword>
<organism evidence="2 3">
    <name type="scientific">Saccharopolyspora phatthalungensis</name>
    <dbReference type="NCBI Taxonomy" id="664693"/>
    <lineage>
        <taxon>Bacteria</taxon>
        <taxon>Bacillati</taxon>
        <taxon>Actinomycetota</taxon>
        <taxon>Actinomycetes</taxon>
        <taxon>Pseudonocardiales</taxon>
        <taxon>Pseudonocardiaceae</taxon>
        <taxon>Saccharopolyspora</taxon>
    </lineage>
</organism>
<dbReference type="EC" id="4.2.1.44" evidence="2"/>
<reference evidence="2 3" key="1">
    <citation type="submission" date="2020-08" db="EMBL/GenBank/DDBJ databases">
        <title>Sequencing the genomes of 1000 actinobacteria strains.</title>
        <authorList>
            <person name="Klenk H.-P."/>
        </authorList>
    </citation>
    <scope>NUCLEOTIDE SEQUENCE [LARGE SCALE GENOMIC DNA]</scope>
    <source>
        <strain evidence="2 3">DSM 45584</strain>
    </source>
</reference>
<dbReference type="InterPro" id="IPR036237">
    <property type="entry name" value="Xyl_isomerase-like_sf"/>
</dbReference>
<keyword evidence="3" id="KW-1185">Reference proteome</keyword>
<sequence>MSNGSAAGNRLRVGSAPDSWGVWFPEDDKQTPWHRFLDEVSEAGYEWIELGPYGYLPTDPERLRDELGSRNLTLSAGTCFTGFHRGDVWTETWEHVKQVAELTSALGAKHIVVIPDMWRDPATGEQLEQRALDTDAWTALGKGTDRLAKALREECGVQLQFHPHADSHVDTQEHVERFLEITDPDLVTLCLDTGHIAYCGGDNLALIEKHPGRIGYLHLKQVDPAVLAGVRAEDLPFGPAVRRGVMCEPPAGVPDLEPIIRATENLGADLFAIVEQDLYPVDPDVPLPIARRTRNYLTRCGAGR</sequence>
<dbReference type="Proteomes" id="UP000584374">
    <property type="component" value="Unassembled WGS sequence"/>
</dbReference>
<dbReference type="SUPFAM" id="SSF51658">
    <property type="entry name" value="Xylose isomerase-like"/>
    <property type="match status" value="1"/>
</dbReference>
<comment type="caution">
    <text evidence="2">The sequence shown here is derived from an EMBL/GenBank/DDBJ whole genome shotgun (WGS) entry which is preliminary data.</text>
</comment>
<evidence type="ECO:0000313" key="2">
    <source>
        <dbReference type="EMBL" id="MBB5159213.1"/>
    </source>
</evidence>
<proteinExistence type="predicted"/>
<dbReference type="Pfam" id="PF01261">
    <property type="entry name" value="AP_endonuc_2"/>
    <property type="match status" value="1"/>
</dbReference>
<gene>
    <name evidence="2" type="ORF">BJ970_006812</name>
</gene>
<dbReference type="AlphaFoldDB" id="A0A840QKR0"/>
<protein>
    <submittedName>
        <fullName evidence="2">Inosose dehydratase</fullName>
        <ecNumber evidence="2">4.2.1.44</ecNumber>
    </submittedName>
</protein>
<dbReference type="PANTHER" id="PTHR12110:SF41">
    <property type="entry name" value="INOSOSE DEHYDRATASE"/>
    <property type="match status" value="1"/>
</dbReference>
<evidence type="ECO:0000259" key="1">
    <source>
        <dbReference type="Pfam" id="PF01261"/>
    </source>
</evidence>
<dbReference type="InterPro" id="IPR013022">
    <property type="entry name" value="Xyl_isomerase-like_TIM-brl"/>
</dbReference>
<dbReference type="RefSeq" id="WP_184731484.1">
    <property type="nucleotide sequence ID" value="NZ_JACHIW010000002.1"/>
</dbReference>
<dbReference type="GO" id="GO:0050114">
    <property type="term" value="F:myo-inosose-2 dehydratase activity"/>
    <property type="evidence" value="ECO:0007669"/>
    <property type="project" value="UniProtKB-EC"/>
</dbReference>
<accession>A0A840QKR0</accession>
<feature type="domain" description="Xylose isomerase-like TIM barrel" evidence="1">
    <location>
        <begin position="37"/>
        <end position="276"/>
    </location>
</feature>
<dbReference type="InterPro" id="IPR050312">
    <property type="entry name" value="IolE/XylAMocC-like"/>
</dbReference>
<dbReference type="EMBL" id="JACHIW010000002">
    <property type="protein sequence ID" value="MBB5159213.1"/>
    <property type="molecule type" value="Genomic_DNA"/>
</dbReference>